<dbReference type="SUPFAM" id="SSF53756">
    <property type="entry name" value="UDP-Glycosyltransferase/glycogen phosphorylase"/>
    <property type="match status" value="1"/>
</dbReference>
<dbReference type="GO" id="GO:0009103">
    <property type="term" value="P:lipopolysaccharide biosynthetic process"/>
    <property type="evidence" value="ECO:0007669"/>
    <property type="project" value="TreeGrafter"/>
</dbReference>
<protein>
    <submittedName>
        <fullName evidence="3">Glycosyltransferase</fullName>
    </submittedName>
</protein>
<dbReference type="AlphaFoldDB" id="A0A846H9W1"/>
<dbReference type="EMBL" id="JTCM02000035">
    <property type="protein sequence ID" value="NEU74135.1"/>
    <property type="molecule type" value="Genomic_DNA"/>
</dbReference>
<dbReference type="Pfam" id="PF00534">
    <property type="entry name" value="Glycos_transf_1"/>
    <property type="match status" value="1"/>
</dbReference>
<dbReference type="InterPro" id="IPR001296">
    <property type="entry name" value="Glyco_trans_1"/>
</dbReference>
<reference evidence="3 4" key="1">
    <citation type="journal article" date="2015" name="Genome Announc.">
        <title>Draft Genome Sequence of Cyanobacterium Hassallia byssoidea Strain VB512170, Isolated from Monuments in India.</title>
        <authorList>
            <person name="Singh D."/>
            <person name="Chandrababunaidu M.M."/>
            <person name="Panda A."/>
            <person name="Sen D."/>
            <person name="Bhattacharyya S."/>
            <person name="Adhikary S.P."/>
            <person name="Tripathy S."/>
        </authorList>
    </citation>
    <scope>NUCLEOTIDE SEQUENCE [LARGE SCALE GENOMIC DNA]</scope>
    <source>
        <strain evidence="3 4">VB512170</strain>
    </source>
</reference>
<evidence type="ECO:0000313" key="3">
    <source>
        <dbReference type="EMBL" id="NEU74135.1"/>
    </source>
</evidence>
<keyword evidence="1 3" id="KW-0808">Transferase</keyword>
<evidence type="ECO:0000313" key="4">
    <source>
        <dbReference type="Proteomes" id="UP000031549"/>
    </source>
</evidence>
<name>A0A846H9W1_9CYAN</name>
<dbReference type="GO" id="GO:0016757">
    <property type="term" value="F:glycosyltransferase activity"/>
    <property type="evidence" value="ECO:0007669"/>
    <property type="project" value="InterPro"/>
</dbReference>
<evidence type="ECO:0000259" key="2">
    <source>
        <dbReference type="Pfam" id="PF00534"/>
    </source>
</evidence>
<dbReference type="PANTHER" id="PTHR46401">
    <property type="entry name" value="GLYCOSYLTRANSFERASE WBBK-RELATED"/>
    <property type="match status" value="1"/>
</dbReference>
<proteinExistence type="predicted"/>
<evidence type="ECO:0000256" key="1">
    <source>
        <dbReference type="ARBA" id="ARBA00022679"/>
    </source>
</evidence>
<dbReference type="RefSeq" id="WP_039752495.1">
    <property type="nucleotide sequence ID" value="NZ_JTCM02000035.1"/>
</dbReference>
<gene>
    <name evidence="3" type="ORF">PI95_016605</name>
</gene>
<keyword evidence="4" id="KW-1185">Reference proteome</keyword>
<feature type="domain" description="Glycosyl transferase family 1" evidence="2">
    <location>
        <begin position="208"/>
        <end position="372"/>
    </location>
</feature>
<comment type="caution">
    <text evidence="3">The sequence shown here is derived from an EMBL/GenBank/DDBJ whole genome shotgun (WGS) entry which is preliminary data.</text>
</comment>
<dbReference type="Gene3D" id="3.40.50.2000">
    <property type="entry name" value="Glycogen Phosphorylase B"/>
    <property type="match status" value="2"/>
</dbReference>
<dbReference type="Proteomes" id="UP000031549">
    <property type="component" value="Unassembled WGS sequence"/>
</dbReference>
<accession>A0A846H9W1</accession>
<sequence>MKVIHLTTWQEVCGIATYTSNLINNLENQGINNEIYPINRTSLEYLSFNEIREHFANFCRMAKDFDIVHIQHEHGFFHGSYPFDKSIDIFHDILIYLKKHRKKVVVTFHTDPIFVQSILKTFKEGSSQLSRNLSNSLQTWKWKSKIAPFFNSSNSNFTALVHTKKSRLLLINSGFAPESIKVVKHGITTRYNTTYSLLNSQDCKSKIDLDEGCKLLSIFGFVSGYKGYEIAINALKYLPSQYYLAIIGGTHPNERHDKTIDRIFNLIIECKLQNRVRITGFVDFEVLDLYHAATDICLAPYLSSTLSASGALTWALNSGKPIIASKIPAFYELNQEVDCMSMITPECSMELAWQILNLDKDEQLKEQLVKNAFTYVNENSWDKISSIHIEIYKNLMFN</sequence>
<dbReference type="PANTHER" id="PTHR46401:SF2">
    <property type="entry name" value="GLYCOSYLTRANSFERASE WBBK-RELATED"/>
    <property type="match status" value="1"/>
</dbReference>
<organism evidence="3 4">
    <name type="scientific">Hassallia byssoidea VB512170</name>
    <dbReference type="NCBI Taxonomy" id="1304833"/>
    <lineage>
        <taxon>Bacteria</taxon>
        <taxon>Bacillati</taxon>
        <taxon>Cyanobacteriota</taxon>
        <taxon>Cyanophyceae</taxon>
        <taxon>Nostocales</taxon>
        <taxon>Tolypothrichaceae</taxon>
        <taxon>Hassallia</taxon>
    </lineage>
</organism>